<dbReference type="GO" id="GO:0022857">
    <property type="term" value="F:transmembrane transporter activity"/>
    <property type="evidence" value="ECO:0007669"/>
    <property type="project" value="InterPro"/>
</dbReference>
<evidence type="ECO:0000256" key="3">
    <source>
        <dbReference type="ARBA" id="ARBA00022692"/>
    </source>
</evidence>
<evidence type="ECO:0000256" key="1">
    <source>
        <dbReference type="ARBA" id="ARBA00004651"/>
    </source>
</evidence>
<dbReference type="PROSITE" id="PS50850">
    <property type="entry name" value="MFS"/>
    <property type="match status" value="1"/>
</dbReference>
<feature type="transmembrane region" description="Helical" evidence="7">
    <location>
        <begin position="138"/>
        <end position="160"/>
    </location>
</feature>
<dbReference type="PANTHER" id="PTHR43124:SF3">
    <property type="entry name" value="CHLORAMPHENICOL EFFLUX PUMP RV0191"/>
    <property type="match status" value="1"/>
</dbReference>
<dbReference type="STRING" id="230819.A0A5C3KWQ0"/>
<evidence type="ECO:0000313" key="9">
    <source>
        <dbReference type="EMBL" id="TFK24610.1"/>
    </source>
</evidence>
<feature type="transmembrane region" description="Helical" evidence="7">
    <location>
        <begin position="107"/>
        <end position="126"/>
    </location>
</feature>
<feature type="region of interest" description="Disordered" evidence="6">
    <location>
        <begin position="230"/>
        <end position="255"/>
    </location>
</feature>
<dbReference type="GO" id="GO:0005886">
    <property type="term" value="C:plasma membrane"/>
    <property type="evidence" value="ECO:0007669"/>
    <property type="project" value="UniProtKB-SubCell"/>
</dbReference>
<organism evidence="9 10">
    <name type="scientific">Coprinopsis marcescibilis</name>
    <name type="common">Agaric fungus</name>
    <name type="synonym">Psathyrella marcescibilis</name>
    <dbReference type="NCBI Taxonomy" id="230819"/>
    <lineage>
        <taxon>Eukaryota</taxon>
        <taxon>Fungi</taxon>
        <taxon>Dikarya</taxon>
        <taxon>Basidiomycota</taxon>
        <taxon>Agaricomycotina</taxon>
        <taxon>Agaricomycetes</taxon>
        <taxon>Agaricomycetidae</taxon>
        <taxon>Agaricales</taxon>
        <taxon>Agaricineae</taxon>
        <taxon>Psathyrellaceae</taxon>
        <taxon>Coprinopsis</taxon>
    </lineage>
</organism>
<keyword evidence="10" id="KW-1185">Reference proteome</keyword>
<dbReference type="EMBL" id="ML210197">
    <property type="protein sequence ID" value="TFK24610.1"/>
    <property type="molecule type" value="Genomic_DNA"/>
</dbReference>
<dbReference type="AlphaFoldDB" id="A0A5C3KWQ0"/>
<evidence type="ECO:0000256" key="4">
    <source>
        <dbReference type="ARBA" id="ARBA00022989"/>
    </source>
</evidence>
<name>A0A5C3KWQ0_COPMA</name>
<keyword evidence="5 7" id="KW-0472">Membrane</keyword>
<feature type="transmembrane region" description="Helical" evidence="7">
    <location>
        <begin position="454"/>
        <end position="472"/>
    </location>
</feature>
<evidence type="ECO:0000256" key="5">
    <source>
        <dbReference type="ARBA" id="ARBA00023136"/>
    </source>
</evidence>
<dbReference type="InterPro" id="IPR050189">
    <property type="entry name" value="MFS_Efflux_Transporters"/>
</dbReference>
<dbReference type="Gene3D" id="1.20.1250.20">
    <property type="entry name" value="MFS general substrate transporter like domains"/>
    <property type="match status" value="1"/>
</dbReference>
<feature type="transmembrane region" description="Helical" evidence="7">
    <location>
        <begin position="311"/>
        <end position="331"/>
    </location>
</feature>
<evidence type="ECO:0000259" key="8">
    <source>
        <dbReference type="PROSITE" id="PS50850"/>
    </source>
</evidence>
<feature type="domain" description="Major facilitator superfamily (MFS) profile" evidence="8">
    <location>
        <begin position="41"/>
        <end position="453"/>
    </location>
</feature>
<dbReference type="InterPro" id="IPR011701">
    <property type="entry name" value="MFS"/>
</dbReference>
<dbReference type="Proteomes" id="UP000307440">
    <property type="component" value="Unassembled WGS sequence"/>
</dbReference>
<protein>
    <submittedName>
        <fullName evidence="9">MFS general substrate transporter</fullName>
    </submittedName>
</protein>
<comment type="subcellular location">
    <subcellularLocation>
        <location evidence="1">Cell membrane</location>
        <topology evidence="1">Multi-pass membrane protein</topology>
    </subcellularLocation>
</comment>
<feature type="region of interest" description="Disordered" evidence="6">
    <location>
        <begin position="1"/>
        <end position="30"/>
    </location>
</feature>
<dbReference type="Pfam" id="PF07690">
    <property type="entry name" value="MFS_1"/>
    <property type="match status" value="1"/>
</dbReference>
<evidence type="ECO:0000256" key="7">
    <source>
        <dbReference type="SAM" id="Phobius"/>
    </source>
</evidence>
<feature type="transmembrane region" description="Helical" evidence="7">
    <location>
        <begin position="200"/>
        <end position="220"/>
    </location>
</feature>
<proteinExistence type="predicted"/>
<keyword evidence="4 7" id="KW-1133">Transmembrane helix</keyword>
<feature type="transmembrane region" description="Helical" evidence="7">
    <location>
        <begin position="388"/>
        <end position="410"/>
    </location>
</feature>
<keyword evidence="3 7" id="KW-0812">Transmembrane</keyword>
<dbReference type="PANTHER" id="PTHR43124">
    <property type="entry name" value="PURINE EFFLUX PUMP PBUE"/>
    <property type="match status" value="1"/>
</dbReference>
<evidence type="ECO:0000256" key="2">
    <source>
        <dbReference type="ARBA" id="ARBA00022475"/>
    </source>
</evidence>
<feature type="transmembrane region" description="Helical" evidence="7">
    <location>
        <begin position="270"/>
        <end position="291"/>
    </location>
</feature>
<dbReference type="InterPro" id="IPR036259">
    <property type="entry name" value="MFS_trans_sf"/>
</dbReference>
<evidence type="ECO:0000256" key="6">
    <source>
        <dbReference type="SAM" id="MobiDB-lite"/>
    </source>
</evidence>
<feature type="transmembrane region" description="Helical" evidence="7">
    <location>
        <begin position="80"/>
        <end position="100"/>
    </location>
</feature>
<feature type="transmembrane region" description="Helical" evidence="7">
    <location>
        <begin position="430"/>
        <end position="448"/>
    </location>
</feature>
<feature type="compositionally biased region" description="Polar residues" evidence="6">
    <location>
        <begin position="1"/>
        <end position="17"/>
    </location>
</feature>
<feature type="transmembrane region" description="Helical" evidence="7">
    <location>
        <begin position="172"/>
        <end position="194"/>
    </location>
</feature>
<feature type="transmembrane region" description="Helical" evidence="7">
    <location>
        <begin position="352"/>
        <end position="376"/>
    </location>
</feature>
<reference evidence="9 10" key="1">
    <citation type="journal article" date="2019" name="Nat. Ecol. Evol.">
        <title>Megaphylogeny resolves global patterns of mushroom evolution.</title>
        <authorList>
            <person name="Varga T."/>
            <person name="Krizsan K."/>
            <person name="Foldi C."/>
            <person name="Dima B."/>
            <person name="Sanchez-Garcia M."/>
            <person name="Sanchez-Ramirez S."/>
            <person name="Szollosi G.J."/>
            <person name="Szarkandi J.G."/>
            <person name="Papp V."/>
            <person name="Albert L."/>
            <person name="Andreopoulos W."/>
            <person name="Angelini C."/>
            <person name="Antonin V."/>
            <person name="Barry K.W."/>
            <person name="Bougher N.L."/>
            <person name="Buchanan P."/>
            <person name="Buyck B."/>
            <person name="Bense V."/>
            <person name="Catcheside P."/>
            <person name="Chovatia M."/>
            <person name="Cooper J."/>
            <person name="Damon W."/>
            <person name="Desjardin D."/>
            <person name="Finy P."/>
            <person name="Geml J."/>
            <person name="Haridas S."/>
            <person name="Hughes K."/>
            <person name="Justo A."/>
            <person name="Karasinski D."/>
            <person name="Kautmanova I."/>
            <person name="Kiss B."/>
            <person name="Kocsube S."/>
            <person name="Kotiranta H."/>
            <person name="LaButti K.M."/>
            <person name="Lechner B.E."/>
            <person name="Liimatainen K."/>
            <person name="Lipzen A."/>
            <person name="Lukacs Z."/>
            <person name="Mihaltcheva S."/>
            <person name="Morgado L.N."/>
            <person name="Niskanen T."/>
            <person name="Noordeloos M.E."/>
            <person name="Ohm R.A."/>
            <person name="Ortiz-Santana B."/>
            <person name="Ovrebo C."/>
            <person name="Racz N."/>
            <person name="Riley R."/>
            <person name="Savchenko A."/>
            <person name="Shiryaev A."/>
            <person name="Soop K."/>
            <person name="Spirin V."/>
            <person name="Szebenyi C."/>
            <person name="Tomsovsky M."/>
            <person name="Tulloss R.E."/>
            <person name="Uehling J."/>
            <person name="Grigoriev I.V."/>
            <person name="Vagvolgyi C."/>
            <person name="Papp T."/>
            <person name="Martin F.M."/>
            <person name="Miettinen O."/>
            <person name="Hibbett D.S."/>
            <person name="Nagy L.G."/>
        </authorList>
    </citation>
    <scope>NUCLEOTIDE SEQUENCE [LARGE SCALE GENOMIC DNA]</scope>
    <source>
        <strain evidence="9 10">CBS 121175</strain>
    </source>
</reference>
<feature type="transmembrane region" description="Helical" evidence="7">
    <location>
        <begin position="40"/>
        <end position="60"/>
    </location>
</feature>
<dbReference type="SUPFAM" id="SSF103473">
    <property type="entry name" value="MFS general substrate transporter"/>
    <property type="match status" value="1"/>
</dbReference>
<evidence type="ECO:0000313" key="10">
    <source>
        <dbReference type="Proteomes" id="UP000307440"/>
    </source>
</evidence>
<keyword evidence="2" id="KW-1003">Cell membrane</keyword>
<accession>A0A5C3KWQ0</accession>
<dbReference type="InterPro" id="IPR020846">
    <property type="entry name" value="MFS_dom"/>
</dbReference>
<sequence length="494" mass="53078">MGTHSSNQASPDCTPTEETPLLARRTTPPPASTAQERLRVLRLACCCVYYVSTLTSAFVVRVYDSHRQSEEQLDLLTSRFMIAVAAFGGPVGGLLAGWVSKRRGRRSALLISLFLTISGSLSMALVDPSFSTLIQFSRGLQSIAVGSTIYLAISLVSEVSCPEKLGSGIGSLYASLSLGQAVSAPLYILLLSLLQASWRNLQYIITATGSILFCFVLIYLPRTKRQHRTNDDALDGAGGDATTNPPSPPSQSSSELTGFSLLLKTPRLRAVSTAVVPAVLSFWIHVAMFSYNLDAGFLQKPKKTRPFWLPLFAEFVLAYGLGGFVGALWSGHASDRYKARHASTLPEAVLRVCYPGIAFVVPVLLSFATFSTYAAFLTSLPQTLEFEAMGVAYAFFGGAGAYAVITPSIVYMASSVPASRVTGLVAANDLYQILATSLLCVTLVPFALLGQRGMLLWAILSICSCWLGFSKLRKVVRAAEEELSATSDTGEVVR</sequence>
<gene>
    <name evidence="9" type="ORF">FA15DRAFT_669329</name>
</gene>